<dbReference type="Proteomes" id="UP000326396">
    <property type="component" value="Linkage Group LG13"/>
</dbReference>
<comment type="caution">
    <text evidence="1">The sequence shown here is derived from an EMBL/GenBank/DDBJ whole genome shotgun (WGS) entry which is preliminary data.</text>
</comment>
<evidence type="ECO:0000313" key="1">
    <source>
        <dbReference type="EMBL" id="KAD6118892.1"/>
    </source>
</evidence>
<keyword evidence="2" id="KW-1185">Reference proteome</keyword>
<dbReference type="PANTHER" id="PTHR11439">
    <property type="entry name" value="GAG-POL-RELATED RETROTRANSPOSON"/>
    <property type="match status" value="1"/>
</dbReference>
<dbReference type="CDD" id="cd09272">
    <property type="entry name" value="RNase_HI_RT_Ty1"/>
    <property type="match status" value="1"/>
</dbReference>
<organism evidence="1 2">
    <name type="scientific">Mikania micrantha</name>
    <name type="common">bitter vine</name>
    <dbReference type="NCBI Taxonomy" id="192012"/>
    <lineage>
        <taxon>Eukaryota</taxon>
        <taxon>Viridiplantae</taxon>
        <taxon>Streptophyta</taxon>
        <taxon>Embryophyta</taxon>
        <taxon>Tracheophyta</taxon>
        <taxon>Spermatophyta</taxon>
        <taxon>Magnoliopsida</taxon>
        <taxon>eudicotyledons</taxon>
        <taxon>Gunneridae</taxon>
        <taxon>Pentapetalae</taxon>
        <taxon>asterids</taxon>
        <taxon>campanulids</taxon>
        <taxon>Asterales</taxon>
        <taxon>Asteraceae</taxon>
        <taxon>Asteroideae</taxon>
        <taxon>Heliantheae alliance</taxon>
        <taxon>Eupatorieae</taxon>
        <taxon>Mikania</taxon>
    </lineage>
</organism>
<evidence type="ECO:0000313" key="2">
    <source>
        <dbReference type="Proteomes" id="UP000326396"/>
    </source>
</evidence>
<sequence length="145" mass="16758">MAMNEEMEALNRNHTWDIVDLPIAIRLLRYLKEGILIEKGENLDIKAFVDSDWGKCFDSRRSVTGLCVFIGQNLVYWKSKKQSTVSGSSAEAEYRSMCAAACEILWLLNVFKELGRHYLDSTTPRLRTNVCKCRWHVAKTWSPRL</sequence>
<accession>A0A5N6PBK8</accession>
<reference evidence="1 2" key="1">
    <citation type="submission" date="2019-05" db="EMBL/GenBank/DDBJ databases">
        <title>Mikania micrantha, genome provides insights into the molecular mechanism of rapid growth.</title>
        <authorList>
            <person name="Liu B."/>
        </authorList>
    </citation>
    <scope>NUCLEOTIDE SEQUENCE [LARGE SCALE GENOMIC DNA]</scope>
    <source>
        <strain evidence="1">NLD-2019</strain>
        <tissue evidence="1">Leaf</tissue>
    </source>
</reference>
<name>A0A5N6PBK8_9ASTR</name>
<dbReference type="OrthoDB" id="414945at2759"/>
<dbReference type="AlphaFoldDB" id="A0A5N6PBK8"/>
<gene>
    <name evidence="1" type="ORF">E3N88_10163</name>
</gene>
<dbReference type="EMBL" id="SZYD01000005">
    <property type="protein sequence ID" value="KAD6118892.1"/>
    <property type="molecule type" value="Genomic_DNA"/>
</dbReference>
<proteinExistence type="predicted"/>
<dbReference type="PANTHER" id="PTHR11439:SF489">
    <property type="entry name" value="RNA-DIRECTED DNA POLYMERASE"/>
    <property type="match status" value="1"/>
</dbReference>
<evidence type="ECO:0008006" key="3">
    <source>
        <dbReference type="Google" id="ProtNLM"/>
    </source>
</evidence>
<protein>
    <recommendedName>
        <fullName evidence="3">Reverse transcriptase Ty1/copia-type domain-containing protein</fullName>
    </recommendedName>
</protein>